<reference evidence="1 2" key="1">
    <citation type="submission" date="2015-01" db="EMBL/GenBank/DDBJ databases">
        <title>The Genome Sequence of Exophiala spinifera CBS89968.</title>
        <authorList>
            <consortium name="The Broad Institute Genomics Platform"/>
            <person name="Cuomo C."/>
            <person name="de Hoog S."/>
            <person name="Gorbushina A."/>
            <person name="Stielow B."/>
            <person name="Teixiera M."/>
            <person name="Abouelleil A."/>
            <person name="Chapman S.B."/>
            <person name="Priest M."/>
            <person name="Young S.K."/>
            <person name="Wortman J."/>
            <person name="Nusbaum C."/>
            <person name="Birren B."/>
        </authorList>
    </citation>
    <scope>NUCLEOTIDE SEQUENCE [LARGE SCALE GENOMIC DNA]</scope>
    <source>
        <strain evidence="1 2">CBS 89968</strain>
    </source>
</reference>
<keyword evidence="2" id="KW-1185">Reference proteome</keyword>
<evidence type="ECO:0000313" key="2">
    <source>
        <dbReference type="Proteomes" id="UP000053328"/>
    </source>
</evidence>
<name>A0A0D2A3N9_9EURO</name>
<dbReference type="GeneID" id="27327142"/>
<dbReference type="Proteomes" id="UP000053328">
    <property type="component" value="Unassembled WGS sequence"/>
</dbReference>
<dbReference type="RefSeq" id="XP_016239703.1">
    <property type="nucleotide sequence ID" value="XM_016374427.1"/>
</dbReference>
<protein>
    <submittedName>
        <fullName evidence="1">Uncharacterized protein</fullName>
    </submittedName>
</protein>
<proteinExistence type="predicted"/>
<evidence type="ECO:0000313" key="1">
    <source>
        <dbReference type="EMBL" id="KIW19487.1"/>
    </source>
</evidence>
<organism evidence="1 2">
    <name type="scientific">Exophiala spinifera</name>
    <dbReference type="NCBI Taxonomy" id="91928"/>
    <lineage>
        <taxon>Eukaryota</taxon>
        <taxon>Fungi</taxon>
        <taxon>Dikarya</taxon>
        <taxon>Ascomycota</taxon>
        <taxon>Pezizomycotina</taxon>
        <taxon>Eurotiomycetes</taxon>
        <taxon>Chaetothyriomycetidae</taxon>
        <taxon>Chaetothyriales</taxon>
        <taxon>Herpotrichiellaceae</taxon>
        <taxon>Exophiala</taxon>
    </lineage>
</organism>
<dbReference type="OrthoDB" id="2328924at2759"/>
<gene>
    <name evidence="1" type="ORF">PV08_00059</name>
</gene>
<dbReference type="EMBL" id="KN847492">
    <property type="protein sequence ID" value="KIW19487.1"/>
    <property type="molecule type" value="Genomic_DNA"/>
</dbReference>
<dbReference type="HOGENOM" id="CLU_2359763_0_0_1"/>
<dbReference type="AlphaFoldDB" id="A0A0D2A3N9"/>
<accession>A0A0D2A3N9</accession>
<dbReference type="VEuPathDB" id="FungiDB:PV08_00059"/>
<dbReference type="STRING" id="91928.A0A0D2A3N9"/>
<sequence length="96" mass="11016">MPALGVHYDQIFWRYDEDTTVTVWESLGDLSRQGRGWIYLDKGRLRGAEIEARFIEKAKASGLTDEEAKSAFNQNMISMPRLPTMIQVIRFGYASI</sequence>